<proteinExistence type="predicted"/>
<dbReference type="RefSeq" id="WP_004526630.1">
    <property type="nucleotide sequence ID" value="NZ_CM000832.1"/>
</dbReference>
<gene>
    <name evidence="1" type="ORF">BURPS1710A_1886</name>
</gene>
<reference evidence="2" key="1">
    <citation type="submission" date="2007-08" db="EMBL/GenBank/DDBJ databases">
        <title>Annotation of Burkholderia pseudomallei 1710a.</title>
        <authorList>
            <person name="Harkins D.M."/>
            <person name="DeShazer D."/>
            <person name="Woods D.E."/>
            <person name="Brinkac L.M."/>
            <person name="Brown K.A."/>
            <person name="Hung G.C."/>
            <person name="Tuanyok A."/>
            <person name="Zhang B."/>
            <person name="Nierman W.C."/>
        </authorList>
    </citation>
    <scope>NUCLEOTIDE SEQUENCE [LARGE SCALE GENOMIC DNA]</scope>
    <source>
        <strain evidence="2">1710a</strain>
    </source>
</reference>
<accession>A0A0E1W1C5</accession>
<reference evidence="1 2" key="2">
    <citation type="submission" date="2009-05" db="EMBL/GenBank/DDBJ databases">
        <authorList>
            <person name="Harkins D.M."/>
            <person name="DeShazer D."/>
            <person name="Woods D.E."/>
            <person name="Brinkac L.M."/>
            <person name="Brown K.A."/>
            <person name="Hung G.C."/>
            <person name="Tuanyok A."/>
            <person name="Zhang B."/>
            <person name="Nierman W.C."/>
        </authorList>
    </citation>
    <scope>NUCLEOTIDE SEQUENCE [LARGE SCALE GENOMIC DNA]</scope>
    <source>
        <strain evidence="1 2">1710a</strain>
    </source>
</reference>
<sequence>MPNNDALTVGECQVISRAADEARHSCQYKLAEELEAILAPHPSQPEPRSEVTDDDKLCAERYRWLRERAWYVDAATYALELRERWRSGNEPLPDVDEVECALDAARTQGSKS</sequence>
<evidence type="ECO:0000313" key="2">
    <source>
        <dbReference type="Proteomes" id="UP000001812"/>
    </source>
</evidence>
<dbReference type="HOGENOM" id="CLU_2141146_0_0_4"/>
<dbReference type="AlphaFoldDB" id="A0A0E1W1C5"/>
<name>A0A0E1W1C5_BURPE</name>
<evidence type="ECO:0000313" key="1">
    <source>
        <dbReference type="EMBL" id="EET06923.1"/>
    </source>
</evidence>
<dbReference type="EMBL" id="CM000832">
    <property type="protein sequence ID" value="EET06923.1"/>
    <property type="molecule type" value="Genomic_DNA"/>
</dbReference>
<organism evidence="1 2">
    <name type="scientific">Burkholderia pseudomallei 1710a</name>
    <dbReference type="NCBI Taxonomy" id="320371"/>
    <lineage>
        <taxon>Bacteria</taxon>
        <taxon>Pseudomonadati</taxon>
        <taxon>Pseudomonadota</taxon>
        <taxon>Betaproteobacteria</taxon>
        <taxon>Burkholderiales</taxon>
        <taxon>Burkholderiaceae</taxon>
        <taxon>Burkholderia</taxon>
        <taxon>pseudomallei group</taxon>
    </lineage>
</organism>
<protein>
    <submittedName>
        <fullName evidence="1">Gp39</fullName>
    </submittedName>
</protein>
<dbReference type="Proteomes" id="UP000001812">
    <property type="component" value="Chromosome I"/>
</dbReference>